<feature type="region of interest" description="Disordered" evidence="1">
    <location>
        <begin position="360"/>
        <end position="380"/>
    </location>
</feature>
<sequence>MESINPTDCLVEGEEPGQNSERERKTFPKVKFFTGREWNEFKRKHKNQLFYTALRKKYPLFQLCHNDAKGNIFMTHAYYEAVTRKWENKSGATVSLNDAKYSMKTLSDEENISEPPHDIPDAIAPAIPPARKPAKRPSDTSLLPPKPAQRVRTQADEPENVMAPPQPDKGKGRATTSLLALISSSAAVQPSPRVADQLNPPQSAGNVPETAPPLENPPASVPSTSAPVDTVSCPPAPPPTVPSSEQHPPTSHHDHPALPVAQPLLQPPHPAPDVSSSSDGAPNMQPVTPACPDAVDAGESSTPPDASQVPPTTAQTTTTKKPQAPRKTPQWPPPADLRGAKWAYARNWYADTNGSQAEFEQHYKSMTPSDRRNAGRIAAK</sequence>
<name>R7SZ46_DICSQ</name>
<feature type="region of interest" description="Disordered" evidence="1">
    <location>
        <begin position="1"/>
        <end position="25"/>
    </location>
</feature>
<dbReference type="RefSeq" id="XP_007365811.1">
    <property type="nucleotide sequence ID" value="XM_007365749.1"/>
</dbReference>
<evidence type="ECO:0000256" key="1">
    <source>
        <dbReference type="SAM" id="MobiDB-lite"/>
    </source>
</evidence>
<feature type="compositionally biased region" description="Low complexity" evidence="1">
    <location>
        <begin position="221"/>
        <end position="233"/>
    </location>
</feature>
<dbReference type="KEGG" id="dsq:DICSQDRAFT_170125"/>
<dbReference type="HOGENOM" id="CLU_042068_0_0_1"/>
<evidence type="ECO:0000313" key="3">
    <source>
        <dbReference type="Proteomes" id="UP000053319"/>
    </source>
</evidence>
<protein>
    <submittedName>
        <fullName evidence="2">Uncharacterized protein</fullName>
    </submittedName>
</protein>
<feature type="region of interest" description="Disordered" evidence="1">
    <location>
        <begin position="107"/>
        <end position="173"/>
    </location>
</feature>
<organism evidence="2 3">
    <name type="scientific">Dichomitus squalens (strain LYAD-421)</name>
    <name type="common">Western red white-rot fungus</name>
    <dbReference type="NCBI Taxonomy" id="732165"/>
    <lineage>
        <taxon>Eukaryota</taxon>
        <taxon>Fungi</taxon>
        <taxon>Dikarya</taxon>
        <taxon>Basidiomycota</taxon>
        <taxon>Agaricomycotina</taxon>
        <taxon>Agaricomycetes</taxon>
        <taxon>Polyporales</taxon>
        <taxon>Polyporaceae</taxon>
        <taxon>Dichomitus</taxon>
    </lineage>
</organism>
<dbReference type="OrthoDB" id="2757640at2759"/>
<reference evidence="2 3" key="1">
    <citation type="journal article" date="2012" name="Science">
        <title>The Paleozoic origin of enzymatic lignin decomposition reconstructed from 31 fungal genomes.</title>
        <authorList>
            <person name="Floudas D."/>
            <person name="Binder M."/>
            <person name="Riley R."/>
            <person name="Barry K."/>
            <person name="Blanchette R.A."/>
            <person name="Henrissat B."/>
            <person name="Martinez A.T."/>
            <person name="Otillar R."/>
            <person name="Spatafora J.W."/>
            <person name="Yadav J.S."/>
            <person name="Aerts A."/>
            <person name="Benoit I."/>
            <person name="Boyd A."/>
            <person name="Carlson A."/>
            <person name="Copeland A."/>
            <person name="Coutinho P.M."/>
            <person name="de Vries R.P."/>
            <person name="Ferreira P."/>
            <person name="Findley K."/>
            <person name="Foster B."/>
            <person name="Gaskell J."/>
            <person name="Glotzer D."/>
            <person name="Gorecki P."/>
            <person name="Heitman J."/>
            <person name="Hesse C."/>
            <person name="Hori C."/>
            <person name="Igarashi K."/>
            <person name="Jurgens J.A."/>
            <person name="Kallen N."/>
            <person name="Kersten P."/>
            <person name="Kohler A."/>
            <person name="Kuees U."/>
            <person name="Kumar T.K.A."/>
            <person name="Kuo A."/>
            <person name="LaButti K."/>
            <person name="Larrondo L.F."/>
            <person name="Lindquist E."/>
            <person name="Ling A."/>
            <person name="Lombard V."/>
            <person name="Lucas S."/>
            <person name="Lundell T."/>
            <person name="Martin R."/>
            <person name="McLaughlin D.J."/>
            <person name="Morgenstern I."/>
            <person name="Morin E."/>
            <person name="Murat C."/>
            <person name="Nagy L.G."/>
            <person name="Nolan M."/>
            <person name="Ohm R.A."/>
            <person name="Patyshakuliyeva A."/>
            <person name="Rokas A."/>
            <person name="Ruiz-Duenas F.J."/>
            <person name="Sabat G."/>
            <person name="Salamov A."/>
            <person name="Samejima M."/>
            <person name="Schmutz J."/>
            <person name="Slot J.C."/>
            <person name="St John F."/>
            <person name="Stenlid J."/>
            <person name="Sun H."/>
            <person name="Sun S."/>
            <person name="Syed K."/>
            <person name="Tsang A."/>
            <person name="Wiebenga A."/>
            <person name="Young D."/>
            <person name="Pisabarro A."/>
            <person name="Eastwood D.C."/>
            <person name="Martin F."/>
            <person name="Cullen D."/>
            <person name="Grigoriev I.V."/>
            <person name="Hibbett D.S."/>
        </authorList>
    </citation>
    <scope>NUCLEOTIDE SEQUENCE [LARGE SCALE GENOMIC DNA]</scope>
    <source>
        <strain evidence="2 3">LYAD-421 SS1</strain>
    </source>
</reference>
<proteinExistence type="predicted"/>
<feature type="compositionally biased region" description="Low complexity" evidence="1">
    <location>
        <begin position="310"/>
        <end position="329"/>
    </location>
</feature>
<dbReference type="GeneID" id="18839110"/>
<dbReference type="EMBL" id="JH719410">
    <property type="protein sequence ID" value="EJF61366.1"/>
    <property type="molecule type" value="Genomic_DNA"/>
</dbReference>
<dbReference type="AlphaFoldDB" id="R7SZ46"/>
<accession>R7SZ46</accession>
<evidence type="ECO:0000313" key="2">
    <source>
        <dbReference type="EMBL" id="EJF61366.1"/>
    </source>
</evidence>
<feature type="compositionally biased region" description="Basic and acidic residues" evidence="1">
    <location>
        <begin position="360"/>
        <end position="373"/>
    </location>
</feature>
<feature type="compositionally biased region" description="Pro residues" evidence="1">
    <location>
        <begin position="210"/>
        <end position="220"/>
    </location>
</feature>
<feature type="region of interest" description="Disordered" evidence="1">
    <location>
        <begin position="187"/>
        <end position="338"/>
    </location>
</feature>
<gene>
    <name evidence="2" type="ORF">DICSQDRAFT_170125</name>
</gene>
<dbReference type="Proteomes" id="UP000053319">
    <property type="component" value="Unassembled WGS sequence"/>
</dbReference>